<dbReference type="CDD" id="cd03241">
    <property type="entry name" value="ABC_RecN"/>
    <property type="match status" value="2"/>
</dbReference>
<evidence type="ECO:0000256" key="5">
    <source>
        <dbReference type="ARBA" id="ARBA00022763"/>
    </source>
</evidence>
<dbReference type="GO" id="GO:0005524">
    <property type="term" value="F:ATP binding"/>
    <property type="evidence" value="ECO:0007669"/>
    <property type="project" value="UniProtKB-KW"/>
</dbReference>
<keyword evidence="4" id="KW-0547">Nucleotide-binding</keyword>
<keyword evidence="5 9" id="KW-0227">DNA damage</keyword>
<dbReference type="OrthoDB" id="9806954at2"/>
<organism evidence="12 13">
    <name type="scientific">Pelotomaculum propionicicum</name>
    <dbReference type="NCBI Taxonomy" id="258475"/>
    <lineage>
        <taxon>Bacteria</taxon>
        <taxon>Bacillati</taxon>
        <taxon>Bacillota</taxon>
        <taxon>Clostridia</taxon>
        <taxon>Eubacteriales</taxon>
        <taxon>Desulfotomaculaceae</taxon>
        <taxon>Pelotomaculum</taxon>
    </lineage>
</organism>
<evidence type="ECO:0000256" key="4">
    <source>
        <dbReference type="ARBA" id="ARBA00022741"/>
    </source>
</evidence>
<dbReference type="Proteomes" id="UP000297597">
    <property type="component" value="Unassembled WGS sequence"/>
</dbReference>
<dbReference type="AlphaFoldDB" id="A0A4Y7RMK1"/>
<sequence>MLLSISIKNFGIIDQLRMDFQNGFNVLTGETGAGKSIIIDALQIVLGGRVSAGQIRTGAEKAFLQAAFDISAVREIAQLLDEQGVDAPEDATLILAREISRSGKSVSRVNGQVVTLGFLKKVGGSLADMHMQLELNSLLDQEKQRQLLDRFGGDRLLQALQEVNSLYTRWKEARLSLDRLTADAGDRDRRKGELLYMTKEIELAKLRLGEDIELEEEKKVLANAEKINSLVSGAYALLYGEAGGQLPALDLLAQAVEALRNLAALDKRAETILAALENAYYQAEDAVRELACYRDGIEFSPNRLEAVEDRLEQIKRLKRKYGETISEIIDRLKAMRGELAILENTDELLQEAVQEIGKVEAAYSQAAGVLSTARREAAGLLREAVSAELLSLEMGRVAFQVAFTEISGPARDGLERVDFLIATNPGEPLKQLSKIASGGELTRVMLALKAILAVTDEIPVLVFDEADTGIGGRSLQSVAEKMSQLGRHRQVICVTHSAQVASHAKAHYLIVKEMEEGRTVTRARLLEPGERLEELARMLGGREITEITRRHARQMLENASGKRIF</sequence>
<proteinExistence type="inferred from homology"/>
<evidence type="ECO:0000256" key="8">
    <source>
        <dbReference type="ARBA" id="ARBA00033408"/>
    </source>
</evidence>
<dbReference type="PANTHER" id="PTHR11059:SF0">
    <property type="entry name" value="DNA REPAIR PROTEIN RECN"/>
    <property type="match status" value="1"/>
</dbReference>
<evidence type="ECO:0000256" key="2">
    <source>
        <dbReference type="ARBA" id="ARBA00009441"/>
    </source>
</evidence>
<dbReference type="RefSeq" id="WP_134214456.1">
    <property type="nucleotide sequence ID" value="NZ_QFFZ01000033.1"/>
</dbReference>
<keyword evidence="7 9" id="KW-0234">DNA repair</keyword>
<dbReference type="Pfam" id="PF02463">
    <property type="entry name" value="SMC_N"/>
    <property type="match status" value="1"/>
</dbReference>
<reference evidence="12 13" key="1">
    <citation type="journal article" date="2018" name="Environ. Microbiol.">
        <title>Novel energy conservation strategies and behaviour of Pelotomaculum schinkii driving syntrophic propionate catabolism.</title>
        <authorList>
            <person name="Hidalgo-Ahumada C.A.P."/>
            <person name="Nobu M.K."/>
            <person name="Narihiro T."/>
            <person name="Tamaki H."/>
            <person name="Liu W.T."/>
            <person name="Kamagata Y."/>
            <person name="Stams A.J.M."/>
            <person name="Imachi H."/>
            <person name="Sousa D.Z."/>
        </authorList>
    </citation>
    <scope>NUCLEOTIDE SEQUENCE [LARGE SCALE GENOMIC DNA]</scope>
    <source>
        <strain evidence="12 13">MGP</strain>
    </source>
</reference>
<dbReference type="InterPro" id="IPR027417">
    <property type="entry name" value="P-loop_NTPase"/>
</dbReference>
<evidence type="ECO:0000259" key="11">
    <source>
        <dbReference type="Pfam" id="PF02463"/>
    </source>
</evidence>
<dbReference type="EMBL" id="QFFZ01000033">
    <property type="protein sequence ID" value="TEB10051.1"/>
    <property type="molecule type" value="Genomic_DNA"/>
</dbReference>
<feature type="domain" description="RecF/RecN/SMC N-terminal" evidence="11">
    <location>
        <begin position="2"/>
        <end position="512"/>
    </location>
</feature>
<evidence type="ECO:0000256" key="9">
    <source>
        <dbReference type="PIRNR" id="PIRNR003128"/>
    </source>
</evidence>
<dbReference type="Gene3D" id="3.40.50.300">
    <property type="entry name" value="P-loop containing nucleotide triphosphate hydrolases"/>
    <property type="match status" value="2"/>
</dbReference>
<dbReference type="InterPro" id="IPR003395">
    <property type="entry name" value="RecF/RecN/SMC_N"/>
</dbReference>
<evidence type="ECO:0000256" key="3">
    <source>
        <dbReference type="ARBA" id="ARBA00021315"/>
    </source>
</evidence>
<comment type="caution">
    <text evidence="12">The sequence shown here is derived from an EMBL/GenBank/DDBJ whole genome shotgun (WGS) entry which is preliminary data.</text>
</comment>
<dbReference type="InterPro" id="IPR004604">
    <property type="entry name" value="DNA_recomb/repair_RecN"/>
</dbReference>
<feature type="coiled-coil region" evidence="10">
    <location>
        <begin position="304"/>
        <end position="362"/>
    </location>
</feature>
<protein>
    <recommendedName>
        <fullName evidence="3 9">DNA repair protein RecN</fullName>
    </recommendedName>
    <alternativeName>
        <fullName evidence="8 9">Recombination protein N</fullName>
    </alternativeName>
</protein>
<comment type="similarity">
    <text evidence="2 9">Belongs to the RecN family.</text>
</comment>
<gene>
    <name evidence="12" type="primary">recN</name>
    <name evidence="12" type="ORF">Pmgp_02644</name>
</gene>
<dbReference type="GO" id="GO:0006310">
    <property type="term" value="P:DNA recombination"/>
    <property type="evidence" value="ECO:0007669"/>
    <property type="project" value="InterPro"/>
</dbReference>
<evidence type="ECO:0000256" key="6">
    <source>
        <dbReference type="ARBA" id="ARBA00022840"/>
    </source>
</evidence>
<evidence type="ECO:0000256" key="1">
    <source>
        <dbReference type="ARBA" id="ARBA00003618"/>
    </source>
</evidence>
<dbReference type="GO" id="GO:0043590">
    <property type="term" value="C:bacterial nucleoid"/>
    <property type="evidence" value="ECO:0007669"/>
    <property type="project" value="TreeGrafter"/>
</dbReference>
<keyword evidence="13" id="KW-1185">Reference proteome</keyword>
<dbReference type="NCBIfam" id="TIGR00634">
    <property type="entry name" value="recN"/>
    <property type="match status" value="1"/>
</dbReference>
<keyword evidence="6" id="KW-0067">ATP-binding</keyword>
<evidence type="ECO:0000313" key="13">
    <source>
        <dbReference type="Proteomes" id="UP000297597"/>
    </source>
</evidence>
<keyword evidence="10" id="KW-0175">Coiled coil</keyword>
<evidence type="ECO:0000313" key="12">
    <source>
        <dbReference type="EMBL" id="TEB10051.1"/>
    </source>
</evidence>
<dbReference type="GO" id="GO:0006281">
    <property type="term" value="P:DNA repair"/>
    <property type="evidence" value="ECO:0007669"/>
    <property type="project" value="UniProtKB-KW"/>
</dbReference>
<dbReference type="GO" id="GO:0009432">
    <property type="term" value="P:SOS response"/>
    <property type="evidence" value="ECO:0007669"/>
    <property type="project" value="TreeGrafter"/>
</dbReference>
<dbReference type="PIRSF" id="PIRSF003128">
    <property type="entry name" value="RecN"/>
    <property type="match status" value="1"/>
</dbReference>
<comment type="function">
    <text evidence="1 9">May be involved in recombinational repair of damaged DNA.</text>
</comment>
<accession>A0A4Y7RMK1</accession>
<dbReference type="SUPFAM" id="SSF52540">
    <property type="entry name" value="P-loop containing nucleoside triphosphate hydrolases"/>
    <property type="match status" value="1"/>
</dbReference>
<dbReference type="PANTHER" id="PTHR11059">
    <property type="entry name" value="DNA REPAIR PROTEIN RECN"/>
    <property type="match status" value="1"/>
</dbReference>
<dbReference type="FunFam" id="3.40.50.300:FF:000319">
    <property type="entry name" value="DNA repair protein RecN"/>
    <property type="match status" value="1"/>
</dbReference>
<dbReference type="FunFam" id="3.40.50.300:FF:000356">
    <property type="entry name" value="DNA repair protein RecN"/>
    <property type="match status" value="1"/>
</dbReference>
<evidence type="ECO:0000256" key="10">
    <source>
        <dbReference type="SAM" id="Coils"/>
    </source>
</evidence>
<evidence type="ECO:0000256" key="7">
    <source>
        <dbReference type="ARBA" id="ARBA00023204"/>
    </source>
</evidence>
<name>A0A4Y7RMK1_9FIRM</name>